<dbReference type="PANTHER" id="PTHR31973:SF195">
    <property type="entry name" value="MUDR FAMILY TRANSPOSASE"/>
    <property type="match status" value="1"/>
</dbReference>
<keyword evidence="2" id="KW-1185">Reference proteome</keyword>
<gene>
    <name evidence="1" type="ORF">J1N35_038735</name>
</gene>
<name>A0A9D3UMA9_9ROSI</name>
<dbReference type="OrthoDB" id="1410710at2759"/>
<proteinExistence type="predicted"/>
<protein>
    <submittedName>
        <fullName evidence="1">Uncharacterized protein</fullName>
    </submittedName>
</protein>
<reference evidence="1 2" key="1">
    <citation type="journal article" date="2021" name="Plant Biotechnol. J.">
        <title>Multi-omics assisted identification of the key and species-specific regulatory components of drought-tolerant mechanisms in Gossypium stocksii.</title>
        <authorList>
            <person name="Yu D."/>
            <person name="Ke L."/>
            <person name="Zhang D."/>
            <person name="Wu Y."/>
            <person name="Sun Y."/>
            <person name="Mei J."/>
            <person name="Sun J."/>
            <person name="Sun Y."/>
        </authorList>
    </citation>
    <scope>NUCLEOTIDE SEQUENCE [LARGE SCALE GENOMIC DNA]</scope>
    <source>
        <strain evidence="2">cv. E1</strain>
        <tissue evidence="1">Leaf</tissue>
    </source>
</reference>
<dbReference type="AlphaFoldDB" id="A0A9D3UMA9"/>
<evidence type="ECO:0000313" key="1">
    <source>
        <dbReference type="EMBL" id="KAH1047951.1"/>
    </source>
</evidence>
<evidence type="ECO:0000313" key="2">
    <source>
        <dbReference type="Proteomes" id="UP000828251"/>
    </source>
</evidence>
<organism evidence="1 2">
    <name type="scientific">Gossypium stocksii</name>
    <dbReference type="NCBI Taxonomy" id="47602"/>
    <lineage>
        <taxon>Eukaryota</taxon>
        <taxon>Viridiplantae</taxon>
        <taxon>Streptophyta</taxon>
        <taxon>Embryophyta</taxon>
        <taxon>Tracheophyta</taxon>
        <taxon>Spermatophyta</taxon>
        <taxon>Magnoliopsida</taxon>
        <taxon>eudicotyledons</taxon>
        <taxon>Gunneridae</taxon>
        <taxon>Pentapetalae</taxon>
        <taxon>rosids</taxon>
        <taxon>malvids</taxon>
        <taxon>Malvales</taxon>
        <taxon>Malvaceae</taxon>
        <taxon>Malvoideae</taxon>
        <taxon>Gossypium</taxon>
    </lineage>
</organism>
<dbReference type="Proteomes" id="UP000828251">
    <property type="component" value="Unassembled WGS sequence"/>
</dbReference>
<comment type="caution">
    <text evidence="1">The sequence shown here is derived from an EMBL/GenBank/DDBJ whole genome shotgun (WGS) entry which is preliminary data.</text>
</comment>
<accession>A0A9D3UMA9</accession>
<sequence>MRQSAQAWNRMSMENYCICKESVGILDDQEVYAPHTYVVASMLKCHLKLDSDMISNFILPMVKASPRILVQILIAHIHNEFDYTMSYHKAWLEKQKALENKYSGWEKSYNELWQWCQMLERYVPSSLTKLAYYGNRLVLGKDIFIIFRYCKPLVQIDGTFMSRRYVHRLFLTTAQNGNWKILSITFAIMLEESEDD</sequence>
<dbReference type="EMBL" id="JAIQCV010000011">
    <property type="protein sequence ID" value="KAH1047951.1"/>
    <property type="molecule type" value="Genomic_DNA"/>
</dbReference>
<dbReference type="PANTHER" id="PTHR31973">
    <property type="entry name" value="POLYPROTEIN, PUTATIVE-RELATED"/>
    <property type="match status" value="1"/>
</dbReference>